<dbReference type="Gene3D" id="3.40.50.1820">
    <property type="entry name" value="alpha/beta hydrolase"/>
    <property type="match status" value="1"/>
</dbReference>
<dbReference type="GO" id="GO:0006629">
    <property type="term" value="P:lipid metabolic process"/>
    <property type="evidence" value="ECO:0007669"/>
    <property type="project" value="InterPro"/>
</dbReference>
<name>A0A9W4XGJ7_9PLEO</name>
<evidence type="ECO:0000313" key="6">
    <source>
        <dbReference type="Proteomes" id="UP001152607"/>
    </source>
</evidence>
<comment type="similarity">
    <text evidence="1">Belongs to the AB hydrolase superfamily. Lipase family. Class 3 subfamily.</text>
</comment>
<organism evidence="5 6">
    <name type="scientific">Periconia digitata</name>
    <dbReference type="NCBI Taxonomy" id="1303443"/>
    <lineage>
        <taxon>Eukaryota</taxon>
        <taxon>Fungi</taxon>
        <taxon>Dikarya</taxon>
        <taxon>Ascomycota</taxon>
        <taxon>Pezizomycotina</taxon>
        <taxon>Dothideomycetes</taxon>
        <taxon>Pleosporomycetidae</taxon>
        <taxon>Pleosporales</taxon>
        <taxon>Massarineae</taxon>
        <taxon>Periconiaceae</taxon>
        <taxon>Periconia</taxon>
    </lineage>
</organism>
<protein>
    <recommendedName>
        <fullName evidence="4">Fungal lipase-type domain-containing protein</fullName>
    </recommendedName>
</protein>
<sequence length="295" mass="33832">MPLVELQDGPWEWWDIKDAADILWRSTLDPDIHNIASALQSHYQNPQLEVTELITGINASRRGIVVCNGEKITIAFLGCDSNELHMNMWVFAKGPSWWDIPYPVYENGHQVHSFFRDMWHAMRIAAYDAINMAVESMAARGSSPKQIIITGFSMGGGISILAFSEILERIRNRWGSGSDSPQPWAKDENLGSLVQHLTFAAVSAGDFGYYSALNRLYEKHHIRAWDFFNHRDITVHIHHIQFRTWRGHRYTLPEAVVRPFSNEFGGQGHNILGYLKAAEWMCEHGTDQVKSEYRY</sequence>
<evidence type="ECO:0000313" key="5">
    <source>
        <dbReference type="EMBL" id="CAI6327759.1"/>
    </source>
</evidence>
<comment type="caution">
    <text evidence="5">The sequence shown here is derived from an EMBL/GenBank/DDBJ whole genome shotgun (WGS) entry which is preliminary data.</text>
</comment>
<feature type="domain" description="Fungal lipase-type" evidence="4">
    <location>
        <begin position="104"/>
        <end position="238"/>
    </location>
</feature>
<gene>
    <name evidence="5" type="ORF">PDIGIT_LOCUS3919</name>
</gene>
<dbReference type="SUPFAM" id="SSF53474">
    <property type="entry name" value="alpha/beta-Hydrolases"/>
    <property type="match status" value="1"/>
</dbReference>
<comment type="catalytic activity">
    <reaction evidence="2">
        <text>a diacylglycerol + H2O = a monoacylglycerol + a fatty acid + H(+)</text>
        <dbReference type="Rhea" id="RHEA:32731"/>
        <dbReference type="ChEBI" id="CHEBI:15377"/>
        <dbReference type="ChEBI" id="CHEBI:15378"/>
        <dbReference type="ChEBI" id="CHEBI:17408"/>
        <dbReference type="ChEBI" id="CHEBI:18035"/>
        <dbReference type="ChEBI" id="CHEBI:28868"/>
    </reaction>
</comment>
<evidence type="ECO:0000259" key="4">
    <source>
        <dbReference type="Pfam" id="PF01764"/>
    </source>
</evidence>
<dbReference type="OrthoDB" id="426718at2759"/>
<dbReference type="InterPro" id="IPR002921">
    <property type="entry name" value="Fungal_lipase-type"/>
</dbReference>
<evidence type="ECO:0000256" key="2">
    <source>
        <dbReference type="ARBA" id="ARBA00047591"/>
    </source>
</evidence>
<dbReference type="PANTHER" id="PTHR45856:SF11">
    <property type="entry name" value="FUNGAL LIPASE-LIKE DOMAIN-CONTAINING PROTEIN"/>
    <property type="match status" value="1"/>
</dbReference>
<proteinExistence type="inferred from homology"/>
<dbReference type="Proteomes" id="UP001152607">
    <property type="component" value="Unassembled WGS sequence"/>
</dbReference>
<dbReference type="EMBL" id="CAOQHR010000002">
    <property type="protein sequence ID" value="CAI6327759.1"/>
    <property type="molecule type" value="Genomic_DNA"/>
</dbReference>
<accession>A0A9W4XGJ7</accession>
<evidence type="ECO:0000256" key="1">
    <source>
        <dbReference type="ARBA" id="ARBA00043996"/>
    </source>
</evidence>
<dbReference type="Pfam" id="PF01764">
    <property type="entry name" value="Lipase_3"/>
    <property type="match status" value="1"/>
</dbReference>
<reference evidence="5" key="1">
    <citation type="submission" date="2023-01" db="EMBL/GenBank/DDBJ databases">
        <authorList>
            <person name="Van Ghelder C."/>
            <person name="Rancurel C."/>
        </authorList>
    </citation>
    <scope>NUCLEOTIDE SEQUENCE</scope>
    <source>
        <strain evidence="5">CNCM I-4278</strain>
    </source>
</reference>
<dbReference type="PANTHER" id="PTHR45856">
    <property type="entry name" value="ALPHA/BETA-HYDROLASES SUPERFAMILY PROTEIN"/>
    <property type="match status" value="1"/>
</dbReference>
<keyword evidence="6" id="KW-1185">Reference proteome</keyword>
<dbReference type="InterPro" id="IPR051218">
    <property type="entry name" value="Sec_MonoDiacylglyc_Lipase"/>
</dbReference>
<evidence type="ECO:0000256" key="3">
    <source>
        <dbReference type="ARBA" id="ARBA00048461"/>
    </source>
</evidence>
<dbReference type="AlphaFoldDB" id="A0A9W4XGJ7"/>
<comment type="catalytic activity">
    <reaction evidence="3">
        <text>a monoacylglycerol + H2O = glycerol + a fatty acid + H(+)</text>
        <dbReference type="Rhea" id="RHEA:15245"/>
        <dbReference type="ChEBI" id="CHEBI:15377"/>
        <dbReference type="ChEBI" id="CHEBI:15378"/>
        <dbReference type="ChEBI" id="CHEBI:17408"/>
        <dbReference type="ChEBI" id="CHEBI:17754"/>
        <dbReference type="ChEBI" id="CHEBI:28868"/>
    </reaction>
</comment>
<dbReference type="InterPro" id="IPR029058">
    <property type="entry name" value="AB_hydrolase_fold"/>
</dbReference>